<organism evidence="2 3">
    <name type="scientific">Pleurodeles waltl</name>
    <name type="common">Iberian ribbed newt</name>
    <dbReference type="NCBI Taxonomy" id="8319"/>
    <lineage>
        <taxon>Eukaryota</taxon>
        <taxon>Metazoa</taxon>
        <taxon>Chordata</taxon>
        <taxon>Craniata</taxon>
        <taxon>Vertebrata</taxon>
        <taxon>Euteleostomi</taxon>
        <taxon>Amphibia</taxon>
        <taxon>Batrachia</taxon>
        <taxon>Caudata</taxon>
        <taxon>Salamandroidea</taxon>
        <taxon>Salamandridae</taxon>
        <taxon>Pleurodelinae</taxon>
        <taxon>Pleurodeles</taxon>
    </lineage>
</organism>
<reference evidence="2" key="1">
    <citation type="journal article" date="2022" name="bioRxiv">
        <title>Sequencing and chromosome-scale assembly of the giantPleurodeles waltlgenome.</title>
        <authorList>
            <person name="Brown T."/>
            <person name="Elewa A."/>
            <person name="Iarovenko S."/>
            <person name="Subramanian E."/>
            <person name="Araus A.J."/>
            <person name="Petzold A."/>
            <person name="Susuki M."/>
            <person name="Suzuki K.-i.T."/>
            <person name="Hayashi T."/>
            <person name="Toyoda A."/>
            <person name="Oliveira C."/>
            <person name="Osipova E."/>
            <person name="Leigh N.D."/>
            <person name="Simon A."/>
            <person name="Yun M.H."/>
        </authorList>
    </citation>
    <scope>NUCLEOTIDE SEQUENCE</scope>
    <source>
        <strain evidence="2">20211129_DDA</strain>
        <tissue evidence="2">Liver</tissue>
    </source>
</reference>
<accession>A0AAV7R7I0</accession>
<feature type="transmembrane region" description="Helical" evidence="1">
    <location>
        <begin position="15"/>
        <end position="37"/>
    </location>
</feature>
<dbReference type="AlphaFoldDB" id="A0AAV7R7I0"/>
<evidence type="ECO:0000256" key="1">
    <source>
        <dbReference type="SAM" id="Phobius"/>
    </source>
</evidence>
<evidence type="ECO:0000313" key="3">
    <source>
        <dbReference type="Proteomes" id="UP001066276"/>
    </source>
</evidence>
<keyword evidence="1" id="KW-1133">Transmembrane helix</keyword>
<keyword evidence="1" id="KW-0472">Membrane</keyword>
<gene>
    <name evidence="2" type="ORF">NDU88_000921</name>
</gene>
<keyword evidence="1" id="KW-0812">Transmembrane</keyword>
<dbReference type="Proteomes" id="UP001066276">
    <property type="component" value="Chromosome 5"/>
</dbReference>
<sequence length="142" mass="16352">MSLFPACNKHKQGSLALALVLGYFVYLLLGATVFQLLEKQAEEHSRVQFQMEKLKFLQNYTCLDGPALEKFVQLETTFHNLAEVMFAKYMQEVDRSPRCRYHLSLSHHLPVAIATIPQQLGLTRLSYEYCGSVLEYSNNLYL</sequence>
<dbReference type="EMBL" id="JANPWB010000009">
    <property type="protein sequence ID" value="KAJ1148080.1"/>
    <property type="molecule type" value="Genomic_DNA"/>
</dbReference>
<evidence type="ECO:0000313" key="2">
    <source>
        <dbReference type="EMBL" id="KAJ1148080.1"/>
    </source>
</evidence>
<protein>
    <submittedName>
        <fullName evidence="2">Uncharacterized protein</fullName>
    </submittedName>
</protein>
<proteinExistence type="predicted"/>
<keyword evidence="3" id="KW-1185">Reference proteome</keyword>
<name>A0AAV7R7I0_PLEWA</name>
<dbReference type="Gene3D" id="1.10.287.70">
    <property type="match status" value="1"/>
</dbReference>
<comment type="caution">
    <text evidence="2">The sequence shown here is derived from an EMBL/GenBank/DDBJ whole genome shotgun (WGS) entry which is preliminary data.</text>
</comment>